<comment type="caution">
    <text evidence="2">The sequence shown here is derived from an EMBL/GenBank/DDBJ whole genome shotgun (WGS) entry which is preliminary data.</text>
</comment>
<dbReference type="EMBL" id="LXQE01000125">
    <property type="protein sequence ID" value="RCJ38112.1"/>
    <property type="molecule type" value="Genomic_DNA"/>
</dbReference>
<protein>
    <submittedName>
        <fullName evidence="2">Uncharacterized protein</fullName>
    </submittedName>
</protein>
<evidence type="ECO:0000256" key="1">
    <source>
        <dbReference type="SAM" id="MobiDB-lite"/>
    </source>
</evidence>
<evidence type="ECO:0000313" key="3">
    <source>
        <dbReference type="Proteomes" id="UP000252085"/>
    </source>
</evidence>
<proteinExistence type="predicted"/>
<sequence>MINRNQVFIKFDLNADQRNIFDRLTPVQQRRLIKVLETKQRTDKRRAIKASSNPRRAKVLQDDSQDIVNQYQDRLI</sequence>
<name>A0A367RS43_NOSPU</name>
<reference evidence="2 3" key="1">
    <citation type="submission" date="2016-04" db="EMBL/GenBank/DDBJ databases">
        <authorList>
            <person name="Evans L.H."/>
            <person name="Alamgir A."/>
            <person name="Owens N."/>
            <person name="Weber N.D."/>
            <person name="Virtaneva K."/>
            <person name="Barbian K."/>
            <person name="Babar A."/>
            <person name="Rosenke K."/>
        </authorList>
    </citation>
    <scope>NUCLEOTIDE SEQUENCE [LARGE SCALE GENOMIC DNA]</scope>
    <source>
        <strain evidence="2">NIES-2108</strain>
    </source>
</reference>
<accession>A0A367RS43</accession>
<feature type="region of interest" description="Disordered" evidence="1">
    <location>
        <begin position="44"/>
        <end position="63"/>
    </location>
</feature>
<dbReference type="Proteomes" id="UP000252085">
    <property type="component" value="Unassembled WGS sequence"/>
</dbReference>
<organism evidence="2 3">
    <name type="scientific">Nostoc punctiforme NIES-2108</name>
    <dbReference type="NCBI Taxonomy" id="1356359"/>
    <lineage>
        <taxon>Bacteria</taxon>
        <taxon>Bacillati</taxon>
        <taxon>Cyanobacteriota</taxon>
        <taxon>Cyanophyceae</taxon>
        <taxon>Nostocales</taxon>
        <taxon>Nostocaceae</taxon>
        <taxon>Nostoc</taxon>
    </lineage>
</organism>
<evidence type="ECO:0000313" key="2">
    <source>
        <dbReference type="EMBL" id="RCJ38112.1"/>
    </source>
</evidence>
<dbReference type="AlphaFoldDB" id="A0A367RS43"/>
<gene>
    <name evidence="2" type="ORF">A6769_10185</name>
</gene>